<comment type="function">
    <text evidence="6">One of the primary rRNA binding proteins, it binds specifically to the 5'-end of 16S ribosomal RNA.</text>
</comment>
<sequence>MTDKIRTVQGRVISDKMDKSFTIAIERFVKHPLYGKFIRRTTKLHVHDENNEAKVGDIVEIKECRPVSKTKSHTLVRVVEKAVIA</sequence>
<dbReference type="PANTHER" id="PTHR10744">
    <property type="entry name" value="40S RIBOSOMAL PROTEIN S11 FAMILY MEMBER"/>
    <property type="match status" value="1"/>
</dbReference>
<dbReference type="Gene3D" id="2.40.50.140">
    <property type="entry name" value="Nucleic acid-binding proteins"/>
    <property type="match status" value="1"/>
</dbReference>
<keyword evidence="9" id="KW-1185">Reference proteome</keyword>
<dbReference type="InterPro" id="IPR012340">
    <property type="entry name" value="NA-bd_OB-fold"/>
</dbReference>
<dbReference type="OrthoDB" id="9811714at2"/>
<evidence type="ECO:0000256" key="4">
    <source>
        <dbReference type="ARBA" id="ARBA00022980"/>
    </source>
</evidence>
<dbReference type="Pfam" id="PF00366">
    <property type="entry name" value="Ribosomal_S17"/>
    <property type="match status" value="1"/>
</dbReference>
<name>A0A2M8S166_9PAST</name>
<evidence type="ECO:0000313" key="9">
    <source>
        <dbReference type="Proteomes" id="UP000229329"/>
    </source>
</evidence>
<evidence type="ECO:0000256" key="7">
    <source>
        <dbReference type="RuleBase" id="RU003872"/>
    </source>
</evidence>
<dbReference type="EMBL" id="PHHA01000020">
    <property type="protein sequence ID" value="PJG84868.1"/>
    <property type="molecule type" value="Genomic_DNA"/>
</dbReference>
<proteinExistence type="inferred from homology"/>
<evidence type="ECO:0000256" key="3">
    <source>
        <dbReference type="ARBA" id="ARBA00022884"/>
    </source>
</evidence>
<dbReference type="CDD" id="cd00364">
    <property type="entry name" value="Ribosomal_uS17"/>
    <property type="match status" value="1"/>
</dbReference>
<dbReference type="PRINTS" id="PR00973">
    <property type="entry name" value="RIBOSOMALS17"/>
</dbReference>
<comment type="similarity">
    <text evidence="1 6 7">Belongs to the universal ribosomal protein uS17 family.</text>
</comment>
<dbReference type="GO" id="GO:0003735">
    <property type="term" value="F:structural constituent of ribosome"/>
    <property type="evidence" value="ECO:0007669"/>
    <property type="project" value="UniProtKB-UniRule"/>
</dbReference>
<dbReference type="GO" id="GO:0022627">
    <property type="term" value="C:cytosolic small ribosomal subunit"/>
    <property type="evidence" value="ECO:0007669"/>
    <property type="project" value="UniProtKB-UniRule"/>
</dbReference>
<dbReference type="FunFam" id="2.40.50.140:FF:000014">
    <property type="entry name" value="30S ribosomal protein S17"/>
    <property type="match status" value="1"/>
</dbReference>
<dbReference type="NCBIfam" id="TIGR03635">
    <property type="entry name" value="uS17_bact"/>
    <property type="match status" value="1"/>
</dbReference>
<dbReference type="InterPro" id="IPR019979">
    <property type="entry name" value="Ribosomal_uS17_CS"/>
</dbReference>
<accession>A0A2M8S166</accession>
<keyword evidence="5 6" id="KW-0687">Ribonucleoprotein</keyword>
<dbReference type="GO" id="GO:0006412">
    <property type="term" value="P:translation"/>
    <property type="evidence" value="ECO:0007669"/>
    <property type="project" value="UniProtKB-UniRule"/>
</dbReference>
<protein>
    <recommendedName>
        <fullName evidence="6">Small ribosomal subunit protein uS17</fullName>
    </recommendedName>
</protein>
<keyword evidence="4 6" id="KW-0689">Ribosomal protein</keyword>
<evidence type="ECO:0000313" key="8">
    <source>
        <dbReference type="EMBL" id="PJG84868.1"/>
    </source>
</evidence>
<dbReference type="PANTHER" id="PTHR10744:SF1">
    <property type="entry name" value="SMALL RIBOSOMAL SUBUNIT PROTEIN US17M"/>
    <property type="match status" value="1"/>
</dbReference>
<keyword evidence="3 6" id="KW-0694">RNA-binding</keyword>
<dbReference type="PROSITE" id="PS00056">
    <property type="entry name" value="RIBOSOMAL_S17"/>
    <property type="match status" value="1"/>
</dbReference>
<dbReference type="HAMAP" id="MF_01345_B">
    <property type="entry name" value="Ribosomal_uS17_B"/>
    <property type="match status" value="1"/>
</dbReference>
<evidence type="ECO:0000256" key="5">
    <source>
        <dbReference type="ARBA" id="ARBA00023274"/>
    </source>
</evidence>
<gene>
    <name evidence="6 8" type="primary">rpsQ</name>
    <name evidence="8" type="ORF">CVP05_08505</name>
</gene>
<dbReference type="GO" id="GO:0019843">
    <property type="term" value="F:rRNA binding"/>
    <property type="evidence" value="ECO:0007669"/>
    <property type="project" value="UniProtKB-UniRule"/>
</dbReference>
<dbReference type="SUPFAM" id="SSF50249">
    <property type="entry name" value="Nucleic acid-binding proteins"/>
    <property type="match status" value="1"/>
</dbReference>
<dbReference type="InterPro" id="IPR019984">
    <property type="entry name" value="Ribosomal_uS17_bact/chlr"/>
</dbReference>
<evidence type="ECO:0000256" key="6">
    <source>
        <dbReference type="HAMAP-Rule" id="MF_01345"/>
    </source>
</evidence>
<evidence type="ECO:0000256" key="2">
    <source>
        <dbReference type="ARBA" id="ARBA00022730"/>
    </source>
</evidence>
<dbReference type="InterPro" id="IPR000266">
    <property type="entry name" value="Ribosomal_uS17"/>
</dbReference>
<comment type="subunit">
    <text evidence="6">Part of the 30S ribosomal subunit.</text>
</comment>
<organism evidence="8 9">
    <name type="scientific">Conservatibacter flavescens</name>
    <dbReference type="NCBI Taxonomy" id="28161"/>
    <lineage>
        <taxon>Bacteria</taxon>
        <taxon>Pseudomonadati</taxon>
        <taxon>Pseudomonadota</taxon>
        <taxon>Gammaproteobacteria</taxon>
        <taxon>Pasteurellales</taxon>
        <taxon>Pasteurellaceae</taxon>
        <taxon>Conservatibacter</taxon>
    </lineage>
</organism>
<dbReference type="Proteomes" id="UP000229329">
    <property type="component" value="Unassembled WGS sequence"/>
</dbReference>
<dbReference type="RefSeq" id="WP_100289146.1">
    <property type="nucleotide sequence ID" value="NZ_PHHA01000020.1"/>
</dbReference>
<dbReference type="AlphaFoldDB" id="A0A2M8S166"/>
<reference evidence="8 9" key="1">
    <citation type="submission" date="2017-11" db="EMBL/GenBank/DDBJ databases">
        <title>Reclassification of Bisgaard taxon 7 as Conservatibacter flavescens gen. nov., sp. nov.</title>
        <authorList>
            <person name="Christensen H."/>
        </authorList>
    </citation>
    <scope>NUCLEOTIDE SEQUENCE [LARGE SCALE GENOMIC DNA]</scope>
    <source>
        <strain evidence="8 9">7_4</strain>
    </source>
</reference>
<dbReference type="NCBIfam" id="NF004123">
    <property type="entry name" value="PRK05610.1"/>
    <property type="match status" value="1"/>
</dbReference>
<evidence type="ECO:0000256" key="1">
    <source>
        <dbReference type="ARBA" id="ARBA00010254"/>
    </source>
</evidence>
<comment type="caution">
    <text evidence="8">The sequence shown here is derived from an EMBL/GenBank/DDBJ whole genome shotgun (WGS) entry which is preliminary data.</text>
</comment>
<keyword evidence="2 6" id="KW-0699">rRNA-binding</keyword>